<protein>
    <submittedName>
        <fullName evidence="1">Uncharacterized protein</fullName>
    </submittedName>
</protein>
<gene>
    <name evidence="1" type="ORF">CLBCK_50900</name>
</gene>
<dbReference type="AlphaFoldDB" id="A0A1S8RDA8"/>
<reference evidence="1 2" key="1">
    <citation type="submission" date="2016-05" db="EMBL/GenBank/DDBJ databases">
        <title>Microbial solvent formation.</title>
        <authorList>
            <person name="Poehlein A."/>
            <person name="Montoya Solano J.D."/>
            <person name="Flitsch S."/>
            <person name="Krabben P."/>
            <person name="Duerre P."/>
            <person name="Daniel R."/>
        </authorList>
    </citation>
    <scope>NUCLEOTIDE SEQUENCE [LARGE SCALE GENOMIC DNA]</scope>
    <source>
        <strain evidence="1 2">DSM 53</strain>
    </source>
</reference>
<sequence length="93" mass="9748">MIVSADNVCFAFLYSGCFLSSPENLVTNSTPKSSALSSSFPYLGKSPSTSKSTVIPSSFLIGLTFAYLMADNESIATERPAIPNAINLSTAVS</sequence>
<dbReference type="EMBL" id="LZZI01000296">
    <property type="protein sequence ID" value="OOM51123.1"/>
    <property type="molecule type" value="Genomic_DNA"/>
</dbReference>
<evidence type="ECO:0000313" key="1">
    <source>
        <dbReference type="EMBL" id="OOM51123.1"/>
    </source>
</evidence>
<comment type="caution">
    <text evidence="1">The sequence shown here is derived from an EMBL/GenBank/DDBJ whole genome shotgun (WGS) entry which is preliminary data.</text>
</comment>
<dbReference type="Proteomes" id="UP000190973">
    <property type="component" value="Unassembled WGS sequence"/>
</dbReference>
<accession>A0A1S8RDA8</accession>
<name>A0A1S8RDA8_CLOBE</name>
<evidence type="ECO:0000313" key="2">
    <source>
        <dbReference type="Proteomes" id="UP000190973"/>
    </source>
</evidence>
<organism evidence="1 2">
    <name type="scientific">Clostridium beijerinckii</name>
    <name type="common">Clostridium MP</name>
    <dbReference type="NCBI Taxonomy" id="1520"/>
    <lineage>
        <taxon>Bacteria</taxon>
        <taxon>Bacillati</taxon>
        <taxon>Bacillota</taxon>
        <taxon>Clostridia</taxon>
        <taxon>Eubacteriales</taxon>
        <taxon>Clostridiaceae</taxon>
        <taxon>Clostridium</taxon>
    </lineage>
</organism>
<proteinExistence type="predicted"/>